<dbReference type="InterPro" id="IPR020841">
    <property type="entry name" value="PKS_Beta-ketoAc_synthase_dom"/>
</dbReference>
<dbReference type="GO" id="GO:0006633">
    <property type="term" value="P:fatty acid biosynthetic process"/>
    <property type="evidence" value="ECO:0007669"/>
    <property type="project" value="TreeGrafter"/>
</dbReference>
<dbReference type="Gene3D" id="3.40.366.10">
    <property type="entry name" value="Malonyl-Coenzyme A Acyl Carrier Protein, domain 2"/>
    <property type="match status" value="1"/>
</dbReference>
<reference evidence="7" key="1">
    <citation type="submission" date="2016-10" db="EMBL/GenBank/DDBJ databases">
        <authorList>
            <person name="Varghese N."/>
            <person name="Submissions S."/>
        </authorList>
    </citation>
    <scope>NUCLEOTIDE SEQUENCE [LARGE SCALE GENOMIC DNA]</scope>
    <source>
        <strain evidence="7">DSM 44544</strain>
    </source>
</reference>
<dbReference type="PROSITE" id="PS52004">
    <property type="entry name" value="KS3_2"/>
    <property type="match status" value="1"/>
</dbReference>
<dbReference type="SUPFAM" id="SSF53901">
    <property type="entry name" value="Thiolase-like"/>
    <property type="match status" value="1"/>
</dbReference>
<dbReference type="PROSITE" id="PS50075">
    <property type="entry name" value="CARRIER"/>
    <property type="match status" value="1"/>
</dbReference>
<dbReference type="CDD" id="cd00833">
    <property type="entry name" value="PKS"/>
    <property type="match status" value="1"/>
</dbReference>
<dbReference type="Proteomes" id="UP000199622">
    <property type="component" value="Unassembled WGS sequence"/>
</dbReference>
<dbReference type="InterPro" id="IPR016039">
    <property type="entry name" value="Thiolase-like"/>
</dbReference>
<dbReference type="SUPFAM" id="SSF47336">
    <property type="entry name" value="ACP-like"/>
    <property type="match status" value="1"/>
</dbReference>
<evidence type="ECO:0000259" key="5">
    <source>
        <dbReference type="PROSITE" id="PS52004"/>
    </source>
</evidence>
<dbReference type="GO" id="GO:0005737">
    <property type="term" value="C:cytoplasm"/>
    <property type="evidence" value="ECO:0007669"/>
    <property type="project" value="TreeGrafter"/>
</dbReference>
<dbReference type="Pfam" id="PF00550">
    <property type="entry name" value="PP-binding"/>
    <property type="match status" value="1"/>
</dbReference>
<keyword evidence="1" id="KW-0596">Phosphopantetheine</keyword>
<gene>
    <name evidence="6" type="ORF">SAMN04489727_4300</name>
</gene>
<accession>A0A1H4TQ74</accession>
<dbReference type="GO" id="GO:0071770">
    <property type="term" value="P:DIM/DIP cell wall layer assembly"/>
    <property type="evidence" value="ECO:0007669"/>
    <property type="project" value="TreeGrafter"/>
</dbReference>
<protein>
    <submittedName>
        <fullName evidence="6">Ketoacyl-synthetase C-terminal extension</fullName>
    </submittedName>
</protein>
<dbReference type="Pfam" id="PF00109">
    <property type="entry name" value="ketoacyl-synt"/>
    <property type="match status" value="1"/>
</dbReference>
<sequence>MTEAPESAVALVGMAGRFPGAADVEQLRRNLAAGVPGLRELTDAELAAAGADPAAPGHVRVGGPVAGGVETFDATAFGLGAREAETLEPHHRLLLECSWEALERAGYRPTDPGVPVGLFAGCAFPDYLTRNLAGLAAEPDGKPLLSAGVERDSLTSLVSYKLGLRGPAITVQTYCSTSLVAVHLACQSLLTYECDLALAGGAALPLPQTGGHVHAEGDILSPDGRVRALDAAANGTVMGSGAAVVALKRLEDALADGDVVHAVILGSAVNNDGRDRAGYPAPGVAGQAAVVDTALAVAGVKPETVGYVECHAVGTPLGDSIELAALNRVFGPGRAVPCVLSSVKPSIGHLDRASGVTSLIRAALNLRDGVLPGTWGFSTPNPALGDRFTVLPADAPWPADGTPRRAGVSSFGVGGTNAHVVLEEPPVREPRSSSGPQLLTFSAADPAALDEVTSRLRAHLASHPALDLGDVAFTLQVSRGHFALRRAVVVRDRADALAALADPGRWIDGETRRRDPRIRLAAGPGPDWAATAAAVHSLLAGAEVPAPPATREGALSALAAGLTRLGVRLDESASDTVVVEGGSSAEELLSTLARLWLAGCTLDWPALHRGEGRRVELPPYPFQRKQFWVESAPARPAAHVPTWRLDPQPVTGLAGRLRAAGPWLVFAGSPVGEALASRITLAGGEVTTVRPGAAFAFLDSGDFVVGPGDLPELRRSLVVVPRTVVHAFALGGSPGEIEEAAELWPGMVTVTSGAVGVLGPDLTTPSQAGLTGLTARHVDVGADASIDQVLAAVLNTETPLAVRGDQSWRPHHEPWEPPAPGGVAGLAGFGEVVVHRGTGVAGLAGFGEVVVHRGTGVAGLAGFGEVVVHRGTGVPAPRESSLDPGPGLPDLDDRRGLLLVRPDPAGRVLAAQARVARLAGRGRWTTVVSTSDPAAEVLAAVAAADQLTEVVLSGVPLVRPARVGEPVQAQAQARPRPALSTPFVEPEPGLEQEVAQRWAAALGYAEIGADDNFFELGGRSAGAVRIAAHWDLPATAVVELPTVRLLAARLAEPRS</sequence>
<dbReference type="GO" id="GO:0031177">
    <property type="term" value="F:phosphopantetheine binding"/>
    <property type="evidence" value="ECO:0007669"/>
    <property type="project" value="InterPro"/>
</dbReference>
<evidence type="ECO:0000256" key="2">
    <source>
        <dbReference type="ARBA" id="ARBA00022553"/>
    </source>
</evidence>
<dbReference type="GO" id="GO:0004312">
    <property type="term" value="F:fatty acid synthase activity"/>
    <property type="evidence" value="ECO:0007669"/>
    <property type="project" value="TreeGrafter"/>
</dbReference>
<dbReference type="Gene3D" id="1.10.1200.10">
    <property type="entry name" value="ACP-like"/>
    <property type="match status" value="1"/>
</dbReference>
<dbReference type="SUPFAM" id="SSF51735">
    <property type="entry name" value="NAD(P)-binding Rossmann-fold domains"/>
    <property type="match status" value="1"/>
</dbReference>
<evidence type="ECO:0000256" key="3">
    <source>
        <dbReference type="ARBA" id="ARBA00022679"/>
    </source>
</evidence>
<keyword evidence="3" id="KW-0808">Transferase</keyword>
<dbReference type="EMBL" id="FNSO01000004">
    <property type="protein sequence ID" value="SEC58633.1"/>
    <property type="molecule type" value="Genomic_DNA"/>
</dbReference>
<dbReference type="Pfam" id="PF22621">
    <property type="entry name" value="CurL-like_PKS_C"/>
    <property type="match status" value="1"/>
</dbReference>
<organism evidence="6 7">
    <name type="scientific">Amycolatopsis tolypomycina</name>
    <dbReference type="NCBI Taxonomy" id="208445"/>
    <lineage>
        <taxon>Bacteria</taxon>
        <taxon>Bacillati</taxon>
        <taxon>Actinomycetota</taxon>
        <taxon>Actinomycetes</taxon>
        <taxon>Pseudonocardiales</taxon>
        <taxon>Pseudonocardiaceae</taxon>
        <taxon>Amycolatopsis</taxon>
    </lineage>
</organism>
<dbReference type="SMART" id="SM00823">
    <property type="entry name" value="PKS_PP"/>
    <property type="match status" value="1"/>
</dbReference>
<dbReference type="RefSeq" id="WP_091310064.1">
    <property type="nucleotide sequence ID" value="NZ_FNSO01000004.1"/>
</dbReference>
<name>A0A1H4TQ74_9PSEU</name>
<dbReference type="Pfam" id="PF02801">
    <property type="entry name" value="Ketoacyl-synt_C"/>
    <property type="match status" value="1"/>
</dbReference>
<dbReference type="OrthoDB" id="3651481at2"/>
<evidence type="ECO:0000259" key="4">
    <source>
        <dbReference type="PROSITE" id="PS50075"/>
    </source>
</evidence>
<evidence type="ECO:0000256" key="1">
    <source>
        <dbReference type="ARBA" id="ARBA00022450"/>
    </source>
</evidence>
<dbReference type="InterPro" id="IPR050091">
    <property type="entry name" value="PKS_NRPS_Biosynth_Enz"/>
</dbReference>
<dbReference type="InterPro" id="IPR036736">
    <property type="entry name" value="ACP-like_sf"/>
</dbReference>
<dbReference type="SMART" id="SM00825">
    <property type="entry name" value="PKS_KS"/>
    <property type="match status" value="1"/>
</dbReference>
<keyword evidence="2" id="KW-0597">Phosphoprotein</keyword>
<dbReference type="InterPro" id="IPR009081">
    <property type="entry name" value="PP-bd_ACP"/>
</dbReference>
<dbReference type="Gene3D" id="3.30.70.3290">
    <property type="match status" value="2"/>
</dbReference>
<dbReference type="STRING" id="208445.SAMN04489727_4300"/>
<dbReference type="AlphaFoldDB" id="A0A1H4TQ74"/>
<dbReference type="InterPro" id="IPR014030">
    <property type="entry name" value="Ketoacyl_synth_N"/>
</dbReference>
<dbReference type="InterPro" id="IPR001227">
    <property type="entry name" value="Ac_transferase_dom_sf"/>
</dbReference>
<evidence type="ECO:0000313" key="6">
    <source>
        <dbReference type="EMBL" id="SEC58633.1"/>
    </source>
</evidence>
<evidence type="ECO:0000313" key="7">
    <source>
        <dbReference type="Proteomes" id="UP000199622"/>
    </source>
</evidence>
<dbReference type="PANTHER" id="PTHR43775:SF37">
    <property type="entry name" value="SI:DKEY-61P9.11"/>
    <property type="match status" value="1"/>
</dbReference>
<dbReference type="Gene3D" id="3.40.47.10">
    <property type="match status" value="1"/>
</dbReference>
<dbReference type="GO" id="GO:0005886">
    <property type="term" value="C:plasma membrane"/>
    <property type="evidence" value="ECO:0007669"/>
    <property type="project" value="TreeGrafter"/>
</dbReference>
<dbReference type="InterPro" id="IPR036291">
    <property type="entry name" value="NAD(P)-bd_dom_sf"/>
</dbReference>
<dbReference type="PANTHER" id="PTHR43775">
    <property type="entry name" value="FATTY ACID SYNTHASE"/>
    <property type="match status" value="1"/>
</dbReference>
<feature type="domain" description="Ketosynthase family 3 (KS3)" evidence="5">
    <location>
        <begin position="6"/>
        <end position="424"/>
    </location>
</feature>
<dbReference type="InterPro" id="IPR014031">
    <property type="entry name" value="Ketoacyl_synth_C"/>
</dbReference>
<feature type="domain" description="Carrier" evidence="4">
    <location>
        <begin position="985"/>
        <end position="1055"/>
    </location>
</feature>
<keyword evidence="7" id="KW-1185">Reference proteome</keyword>
<proteinExistence type="predicted"/>
<dbReference type="InterPro" id="IPR020806">
    <property type="entry name" value="PKS_PP-bd"/>
</dbReference>